<keyword evidence="3" id="KW-1185">Reference proteome</keyword>
<proteinExistence type="predicted"/>
<organism evidence="2 3">
    <name type="scientific">Elysia crispata</name>
    <name type="common">lettuce slug</name>
    <dbReference type="NCBI Taxonomy" id="231223"/>
    <lineage>
        <taxon>Eukaryota</taxon>
        <taxon>Metazoa</taxon>
        <taxon>Spiralia</taxon>
        <taxon>Lophotrochozoa</taxon>
        <taxon>Mollusca</taxon>
        <taxon>Gastropoda</taxon>
        <taxon>Heterobranchia</taxon>
        <taxon>Euthyneura</taxon>
        <taxon>Panpulmonata</taxon>
        <taxon>Sacoglossa</taxon>
        <taxon>Placobranchoidea</taxon>
        <taxon>Plakobranchidae</taxon>
        <taxon>Elysia</taxon>
    </lineage>
</organism>
<comment type="caution">
    <text evidence="2">The sequence shown here is derived from an EMBL/GenBank/DDBJ whole genome shotgun (WGS) entry which is preliminary data.</text>
</comment>
<gene>
    <name evidence="2" type="ORF">RRG08_037813</name>
</gene>
<evidence type="ECO:0000313" key="3">
    <source>
        <dbReference type="Proteomes" id="UP001283361"/>
    </source>
</evidence>
<feature type="region of interest" description="Disordered" evidence="1">
    <location>
        <begin position="97"/>
        <end position="122"/>
    </location>
</feature>
<sequence>MTKKAVSVRGLQRGGHKNHHPAMALITKLREVQYTSVVNLVSMTRVATQVSRGAVHLSGQPGLHDQGRHSKFPEVQYTSVVNLASMTRVATQVSRGALHLSGQPGLHDQGRHPSVQRCSTPQ</sequence>
<evidence type="ECO:0000256" key="1">
    <source>
        <dbReference type="SAM" id="MobiDB-lite"/>
    </source>
</evidence>
<dbReference type="AlphaFoldDB" id="A0AAE1BCQ9"/>
<reference evidence="2" key="1">
    <citation type="journal article" date="2023" name="G3 (Bethesda)">
        <title>A reference genome for the long-term kleptoplast-retaining sea slug Elysia crispata morphotype clarki.</title>
        <authorList>
            <person name="Eastman K.E."/>
            <person name="Pendleton A.L."/>
            <person name="Shaikh M.A."/>
            <person name="Suttiyut T."/>
            <person name="Ogas R."/>
            <person name="Tomko P."/>
            <person name="Gavelis G."/>
            <person name="Widhalm J.R."/>
            <person name="Wisecaver J.H."/>
        </authorList>
    </citation>
    <scope>NUCLEOTIDE SEQUENCE</scope>
    <source>
        <strain evidence="2">ECLA1</strain>
    </source>
</reference>
<dbReference type="EMBL" id="JAWDGP010000122">
    <property type="protein sequence ID" value="KAK3803500.1"/>
    <property type="molecule type" value="Genomic_DNA"/>
</dbReference>
<accession>A0AAE1BCQ9</accession>
<name>A0AAE1BCQ9_9GAST</name>
<evidence type="ECO:0000313" key="2">
    <source>
        <dbReference type="EMBL" id="KAK3803500.1"/>
    </source>
</evidence>
<dbReference type="Proteomes" id="UP001283361">
    <property type="component" value="Unassembled WGS sequence"/>
</dbReference>
<protein>
    <submittedName>
        <fullName evidence="2">Uncharacterized protein</fullName>
    </submittedName>
</protein>